<feature type="compositionally biased region" description="Acidic residues" evidence="1">
    <location>
        <begin position="28"/>
        <end position="38"/>
    </location>
</feature>
<dbReference type="InterPro" id="IPR029526">
    <property type="entry name" value="PGBD"/>
</dbReference>
<organism evidence="3 4">
    <name type="scientific">Phytophthora palmivora</name>
    <dbReference type="NCBI Taxonomy" id="4796"/>
    <lineage>
        <taxon>Eukaryota</taxon>
        <taxon>Sar</taxon>
        <taxon>Stramenopiles</taxon>
        <taxon>Oomycota</taxon>
        <taxon>Peronosporomycetes</taxon>
        <taxon>Peronosporales</taxon>
        <taxon>Peronosporaceae</taxon>
        <taxon>Phytophthora</taxon>
    </lineage>
</organism>
<feature type="domain" description="PiggyBac transposable element-derived protein" evidence="2">
    <location>
        <begin position="116"/>
        <end position="328"/>
    </location>
</feature>
<accession>A0A2P4X659</accession>
<protein>
    <recommendedName>
        <fullName evidence="2">PiggyBac transposable element-derived protein domain-containing protein</fullName>
    </recommendedName>
</protein>
<evidence type="ECO:0000313" key="3">
    <source>
        <dbReference type="EMBL" id="POM61026.1"/>
    </source>
</evidence>
<dbReference type="PANTHER" id="PTHR46599:SF3">
    <property type="entry name" value="PIGGYBAC TRANSPOSABLE ELEMENT-DERIVED PROTEIN 4"/>
    <property type="match status" value="1"/>
</dbReference>
<gene>
    <name evidence="3" type="ORF">PHPALM_30027</name>
</gene>
<proteinExistence type="predicted"/>
<comment type="caution">
    <text evidence="3">The sequence shown here is derived from an EMBL/GenBank/DDBJ whole genome shotgun (WGS) entry which is preliminary data.</text>
</comment>
<dbReference type="Proteomes" id="UP000237271">
    <property type="component" value="Unassembled WGS sequence"/>
</dbReference>
<feature type="compositionally biased region" description="Acidic residues" evidence="1">
    <location>
        <begin position="49"/>
        <end position="63"/>
    </location>
</feature>
<dbReference type="OrthoDB" id="125160at2759"/>
<dbReference type="Pfam" id="PF13843">
    <property type="entry name" value="DDE_Tnp_1_7"/>
    <property type="match status" value="1"/>
</dbReference>
<name>A0A2P4X659_9STRA</name>
<keyword evidence="4" id="KW-1185">Reference proteome</keyword>
<evidence type="ECO:0000313" key="4">
    <source>
        <dbReference type="Proteomes" id="UP000237271"/>
    </source>
</evidence>
<evidence type="ECO:0000256" key="1">
    <source>
        <dbReference type="SAM" id="MobiDB-lite"/>
    </source>
</evidence>
<dbReference type="EMBL" id="NCKW01016410">
    <property type="protein sequence ID" value="POM61026.1"/>
    <property type="molecule type" value="Genomic_DNA"/>
</dbReference>
<evidence type="ECO:0000259" key="2">
    <source>
        <dbReference type="Pfam" id="PF13843"/>
    </source>
</evidence>
<dbReference type="AlphaFoldDB" id="A0A2P4X659"/>
<reference evidence="3 4" key="1">
    <citation type="journal article" date="2017" name="Genome Biol. Evol.">
        <title>Phytophthora megakarya and P. palmivora, closely related causal agents of cacao black pod rot, underwent increases in genome sizes and gene numbers by different mechanisms.</title>
        <authorList>
            <person name="Ali S.S."/>
            <person name="Shao J."/>
            <person name="Lary D.J."/>
            <person name="Kronmiller B."/>
            <person name="Shen D."/>
            <person name="Strem M.D."/>
            <person name="Amoako-Attah I."/>
            <person name="Akrofi A.Y."/>
            <person name="Begoude B.A."/>
            <person name="Ten Hoopen G.M."/>
            <person name="Coulibaly K."/>
            <person name="Kebe B.I."/>
            <person name="Melnick R.L."/>
            <person name="Guiltinan M.J."/>
            <person name="Tyler B.M."/>
            <person name="Meinhardt L.W."/>
            <person name="Bailey B.A."/>
        </authorList>
    </citation>
    <scope>NUCLEOTIDE SEQUENCE [LARGE SCALE GENOMIC DNA]</scope>
    <source>
        <strain evidence="4">sbr112.9</strain>
    </source>
</reference>
<feature type="region of interest" description="Disordered" evidence="1">
    <location>
        <begin position="28"/>
        <end position="66"/>
    </location>
</feature>
<sequence length="372" mass="42575">MEALRTERLFGPLEADDVNLCKVPFHDEDEVDDGEDALDVPSADHSDYESDVDSDEDFEDDSDAFQQDDVAMRTLGDSGWKIYDEFHCGELQLPGADDLYSGTHGVTKSAAAFGKSPLGMFFYFLPKSLWLHIATETNEYRVQCIPRDAENIRKKQLEAQAKDPRKTVQPHAEIVAKLERVKPIKPYEIVHVIGLLTARTLCSHTDGLDKHWATREDGAVPRGTFGRYMKRDRFRTVTRYLPFSSNTASSATTDKAWKVRPVLQTIERTFRRGYRMGARVSFDEGTIPNRSQFNPIRVYNKDKPHKYGTKCYMTCCAETGYCSRLVFCLVLYRISVSCSLIHSVLYRISLSILTVLCAILYWTEWRCIWELS</sequence>
<dbReference type="PANTHER" id="PTHR46599">
    <property type="entry name" value="PIGGYBAC TRANSPOSABLE ELEMENT-DERIVED PROTEIN 4"/>
    <property type="match status" value="1"/>
</dbReference>